<evidence type="ECO:0000256" key="2">
    <source>
        <dbReference type="ARBA" id="ARBA00022833"/>
    </source>
</evidence>
<feature type="region of interest" description="Disordered" evidence="4">
    <location>
        <begin position="12"/>
        <end position="31"/>
    </location>
</feature>
<dbReference type="AlphaFoldDB" id="A0A379LLH0"/>
<evidence type="ECO:0000256" key="1">
    <source>
        <dbReference type="ARBA" id="ARBA00022723"/>
    </source>
</evidence>
<dbReference type="GO" id="GO:0008270">
    <property type="term" value="F:zinc ion binding"/>
    <property type="evidence" value="ECO:0007669"/>
    <property type="project" value="UniProtKB-UniRule"/>
</dbReference>
<proteinExistence type="inferred from homology"/>
<evidence type="ECO:0000313" key="6">
    <source>
        <dbReference type="Proteomes" id="UP000254123"/>
    </source>
</evidence>
<feature type="binding site" evidence="3">
    <location>
        <position position="35"/>
    </location>
    <ligand>
        <name>Zn(2+)</name>
        <dbReference type="ChEBI" id="CHEBI:29105"/>
    </ligand>
</feature>
<dbReference type="STRING" id="1123034.GCA_000685805_00313"/>
<comment type="function">
    <text evidence="3">Inhibits all the catalytic activities of DNA gyrase by preventing its interaction with DNA. Acts by binding directly to the C-terminal domain of GyrB, which probably disrupts DNA binding by the gyrase.</text>
</comment>
<dbReference type="Proteomes" id="UP000254123">
    <property type="component" value="Unassembled WGS sequence"/>
</dbReference>
<accession>A0A379LLH0</accession>
<evidence type="ECO:0000256" key="3">
    <source>
        <dbReference type="HAMAP-Rule" id="MF_00649"/>
    </source>
</evidence>
<dbReference type="EMBL" id="UGVC01000001">
    <property type="protein sequence ID" value="SUD90965.1"/>
    <property type="molecule type" value="Genomic_DNA"/>
</dbReference>
<comment type="similarity">
    <text evidence="3">Belongs to the DNA gyrase inhibitor YacG family.</text>
</comment>
<dbReference type="PANTHER" id="PTHR36150:SF1">
    <property type="entry name" value="DNA GYRASE INHIBITOR YACG"/>
    <property type="match status" value="1"/>
</dbReference>
<dbReference type="SUPFAM" id="SSF57716">
    <property type="entry name" value="Glucocorticoid receptor-like (DNA-binding domain)"/>
    <property type="match status" value="1"/>
</dbReference>
<feature type="binding site" evidence="3">
    <location>
        <position position="32"/>
    </location>
    <ligand>
        <name>Zn(2+)</name>
        <dbReference type="ChEBI" id="CHEBI:29105"/>
    </ligand>
</feature>
<dbReference type="PANTHER" id="PTHR36150">
    <property type="entry name" value="DNA GYRASE INHIBITOR YACG"/>
    <property type="match status" value="1"/>
</dbReference>
<keyword evidence="1 3" id="KW-0479">Metal-binding</keyword>
<dbReference type="GO" id="GO:0008657">
    <property type="term" value="F:DNA topoisomerase type II (double strand cut, ATP-hydrolyzing) inhibitor activity"/>
    <property type="evidence" value="ECO:0007669"/>
    <property type="project" value="UniProtKB-UniRule"/>
</dbReference>
<gene>
    <name evidence="3 5" type="primary">yacG</name>
    <name evidence="5" type="ORF">NCTC10526_01311</name>
</gene>
<keyword evidence="6" id="KW-1185">Reference proteome</keyword>
<name>A0A379LLH0_9GAMM</name>
<feature type="binding site" evidence="3">
    <location>
        <position position="50"/>
    </location>
    <ligand>
        <name>Zn(2+)</name>
        <dbReference type="ChEBI" id="CHEBI:29105"/>
    </ligand>
</feature>
<feature type="binding site" evidence="3">
    <location>
        <position position="54"/>
    </location>
    <ligand>
        <name>Zn(2+)</name>
        <dbReference type="ChEBI" id="CHEBI:29105"/>
    </ligand>
</feature>
<dbReference type="Pfam" id="PF03884">
    <property type="entry name" value="YacG"/>
    <property type="match status" value="1"/>
</dbReference>
<keyword evidence="2 3" id="KW-0862">Zinc</keyword>
<dbReference type="InterPro" id="IPR013088">
    <property type="entry name" value="Znf_NHR/GATA"/>
</dbReference>
<dbReference type="GO" id="GO:0006355">
    <property type="term" value="P:regulation of DNA-templated transcription"/>
    <property type="evidence" value="ECO:0007669"/>
    <property type="project" value="InterPro"/>
</dbReference>
<protein>
    <recommendedName>
        <fullName evidence="3">DNA gyrase inhibitor YacG</fullName>
    </recommendedName>
</protein>
<sequence>MAHNLSGNLKTLIMTDSTDHSKSPSSPKTYPCPRCKKATAWHGNPYKPFCSDRCKLIDLGAWANEEYRVAAEESPFSDDLNH</sequence>
<comment type="subunit">
    <text evidence="3">Interacts with GyrB.</text>
</comment>
<dbReference type="HAMAP" id="MF_00649">
    <property type="entry name" value="DNA_gyrase_inhibitor_YacG"/>
    <property type="match status" value="1"/>
</dbReference>
<evidence type="ECO:0000256" key="4">
    <source>
        <dbReference type="SAM" id="MobiDB-lite"/>
    </source>
</evidence>
<comment type="cofactor">
    <cofactor evidence="3">
        <name>Zn(2+)</name>
        <dbReference type="ChEBI" id="CHEBI:29105"/>
    </cofactor>
    <text evidence="3">Binds 1 zinc ion.</text>
</comment>
<reference evidence="5 6" key="1">
    <citation type="submission" date="2018-06" db="EMBL/GenBank/DDBJ databases">
        <authorList>
            <consortium name="Pathogen Informatics"/>
            <person name="Doyle S."/>
        </authorList>
    </citation>
    <scope>NUCLEOTIDE SEQUENCE [LARGE SCALE GENOMIC DNA]</scope>
    <source>
        <strain evidence="5 6">NCTC10526</strain>
    </source>
</reference>
<organism evidence="5 6">
    <name type="scientific">Psychrobacter phenylpyruvicus</name>
    <dbReference type="NCBI Taxonomy" id="29432"/>
    <lineage>
        <taxon>Bacteria</taxon>
        <taxon>Pseudomonadati</taxon>
        <taxon>Pseudomonadota</taxon>
        <taxon>Gammaproteobacteria</taxon>
        <taxon>Moraxellales</taxon>
        <taxon>Moraxellaceae</taxon>
        <taxon>Psychrobacter</taxon>
    </lineage>
</organism>
<evidence type="ECO:0000313" key="5">
    <source>
        <dbReference type="EMBL" id="SUD90965.1"/>
    </source>
</evidence>
<dbReference type="InterPro" id="IPR005584">
    <property type="entry name" value="DNA_gyrase_inhibitor_YacG"/>
</dbReference>
<dbReference type="Gene3D" id="3.30.50.10">
    <property type="entry name" value="Erythroid Transcription Factor GATA-1, subunit A"/>
    <property type="match status" value="1"/>
</dbReference>